<gene>
    <name evidence="1" type="ORF">METZ01_LOCUS402597</name>
</gene>
<dbReference type="AlphaFoldDB" id="A0A382VTB7"/>
<dbReference type="SUPFAM" id="SSF51445">
    <property type="entry name" value="(Trans)glycosidases"/>
    <property type="match status" value="1"/>
</dbReference>
<proteinExistence type="predicted"/>
<feature type="non-terminal residue" evidence="1">
    <location>
        <position position="258"/>
    </location>
</feature>
<organism evidence="1">
    <name type="scientific">marine metagenome</name>
    <dbReference type="NCBI Taxonomy" id="408172"/>
    <lineage>
        <taxon>unclassified sequences</taxon>
        <taxon>metagenomes</taxon>
        <taxon>ecological metagenomes</taxon>
    </lineage>
</organism>
<evidence type="ECO:0000313" key="1">
    <source>
        <dbReference type="EMBL" id="SVD49743.1"/>
    </source>
</evidence>
<name>A0A382VTB7_9ZZZZ</name>
<accession>A0A382VTB7</accession>
<dbReference type="EMBL" id="UINC01154450">
    <property type="protein sequence ID" value="SVD49743.1"/>
    <property type="molecule type" value="Genomic_DNA"/>
</dbReference>
<evidence type="ECO:0008006" key="2">
    <source>
        <dbReference type="Google" id="ProtNLM"/>
    </source>
</evidence>
<dbReference type="InterPro" id="IPR017853">
    <property type="entry name" value="GH"/>
</dbReference>
<protein>
    <recommendedName>
        <fullName evidence="2">Glycosyl hydrolase-like 10 domain-containing protein</fullName>
    </recommendedName>
</protein>
<sequence>MVKTKQTEIFVNDDGEIINQKEHLLKLSDLKNKMIDTYQDTPLTTLLWSVGGHEVYDYETEIGERIGNGYENPDESTKIRAANLQSLIDECGGPVTGLSKLCHEAGIKFFPSLRMNEHYEIDVNSPTYGRFRRERPDLLIGRPGEKLEKGTLEHGIRTGMDFAFAEVRNHRLSIIAELVEKFDVDGIELDWFRHPAFFRVEEAYENRHLATDLIKKVKDKIDNVIESTGRDVKLAVRVPPTLHDSARIGLDVEEWMKK</sequence>
<reference evidence="1" key="1">
    <citation type="submission" date="2018-05" db="EMBL/GenBank/DDBJ databases">
        <authorList>
            <person name="Lanie J.A."/>
            <person name="Ng W.-L."/>
            <person name="Kazmierczak K.M."/>
            <person name="Andrzejewski T.M."/>
            <person name="Davidsen T.M."/>
            <person name="Wayne K.J."/>
            <person name="Tettelin H."/>
            <person name="Glass J.I."/>
            <person name="Rusch D."/>
            <person name="Podicherti R."/>
            <person name="Tsui H.-C.T."/>
            <person name="Winkler M.E."/>
        </authorList>
    </citation>
    <scope>NUCLEOTIDE SEQUENCE</scope>
</reference>
<dbReference type="Gene3D" id="3.20.20.80">
    <property type="entry name" value="Glycosidases"/>
    <property type="match status" value="1"/>
</dbReference>